<sequence>MRDEQREQEAMAVNLASEFYAVLAKYLPHTASLGEIQVLTEVAKGMYADAPLTVSEVADATSMNRWSVSRILMRYIEGGIIVERKDPDDSRKNLLVWTEEAFKGNREWSADWLEVWKAGVERLSP</sequence>
<dbReference type="InterPro" id="IPR036390">
    <property type="entry name" value="WH_DNA-bd_sf"/>
</dbReference>
<dbReference type="SUPFAM" id="SSF46785">
    <property type="entry name" value="Winged helix' DNA-binding domain"/>
    <property type="match status" value="1"/>
</dbReference>
<gene>
    <name evidence="1" type="ORF">JIN81_00170</name>
</gene>
<dbReference type="RefSeq" id="WP_200274993.1">
    <property type="nucleotide sequence ID" value="NZ_JAENII010000001.1"/>
</dbReference>
<dbReference type="EMBL" id="JAENII010000001">
    <property type="protein sequence ID" value="MBK1825417.1"/>
    <property type="molecule type" value="Genomic_DNA"/>
</dbReference>
<comment type="caution">
    <text evidence="1">The sequence shown here is derived from an EMBL/GenBank/DDBJ whole genome shotgun (WGS) entry which is preliminary data.</text>
</comment>
<organism evidence="1 2">
    <name type="scientific">Haloferula rosea</name>
    <dbReference type="NCBI Taxonomy" id="490093"/>
    <lineage>
        <taxon>Bacteria</taxon>
        <taxon>Pseudomonadati</taxon>
        <taxon>Verrucomicrobiota</taxon>
        <taxon>Verrucomicrobiia</taxon>
        <taxon>Verrucomicrobiales</taxon>
        <taxon>Verrucomicrobiaceae</taxon>
        <taxon>Haloferula</taxon>
    </lineage>
</organism>
<evidence type="ECO:0000313" key="2">
    <source>
        <dbReference type="Proteomes" id="UP000658278"/>
    </source>
</evidence>
<reference evidence="1" key="1">
    <citation type="submission" date="2021-01" db="EMBL/GenBank/DDBJ databases">
        <title>Modified the classification status of verrucomicrobia.</title>
        <authorList>
            <person name="Feng X."/>
        </authorList>
    </citation>
    <scope>NUCLEOTIDE SEQUENCE</scope>
    <source>
        <strain evidence="1">KCTC 22201</strain>
    </source>
</reference>
<name>A0A934R978_9BACT</name>
<dbReference type="Proteomes" id="UP000658278">
    <property type="component" value="Unassembled WGS sequence"/>
</dbReference>
<protein>
    <submittedName>
        <fullName evidence="1">MarR family transcriptional regulator</fullName>
    </submittedName>
</protein>
<dbReference type="AlphaFoldDB" id="A0A934R978"/>
<proteinExistence type="predicted"/>
<dbReference type="InterPro" id="IPR036388">
    <property type="entry name" value="WH-like_DNA-bd_sf"/>
</dbReference>
<accession>A0A934R978</accession>
<keyword evidence="2" id="KW-1185">Reference proteome</keyword>
<evidence type="ECO:0000313" key="1">
    <source>
        <dbReference type="EMBL" id="MBK1825417.1"/>
    </source>
</evidence>
<dbReference type="Gene3D" id="1.10.10.10">
    <property type="entry name" value="Winged helix-like DNA-binding domain superfamily/Winged helix DNA-binding domain"/>
    <property type="match status" value="1"/>
</dbReference>